<protein>
    <recommendedName>
        <fullName evidence="19">VWFA domain-containing protein</fullName>
    </recommendedName>
</protein>
<dbReference type="Proteomes" id="UP000261500">
    <property type="component" value="Unplaced"/>
</dbReference>
<comment type="subcellular location">
    <subcellularLocation>
        <location evidence="1">Membrane</location>
        <topology evidence="1">Single-pass type I membrane protein</topology>
    </subcellularLocation>
</comment>
<keyword evidence="7" id="KW-0479">Metal-binding</keyword>
<dbReference type="Gene3D" id="3.40.50.410">
    <property type="entry name" value="von Willebrand factor, type A domain"/>
    <property type="match status" value="1"/>
</dbReference>
<dbReference type="InterPro" id="IPR036465">
    <property type="entry name" value="vWFA_dom_sf"/>
</dbReference>
<dbReference type="PANTHER" id="PTHR10166">
    <property type="entry name" value="VOLTAGE-DEPENDENT CALCIUM CHANNEL SUBUNIT ALPHA-2/DELTA-RELATED"/>
    <property type="match status" value="1"/>
</dbReference>
<evidence type="ECO:0000256" key="6">
    <source>
        <dbReference type="ARBA" id="ARBA00022692"/>
    </source>
</evidence>
<evidence type="ECO:0000256" key="16">
    <source>
        <dbReference type="ARBA" id="ARBA00023303"/>
    </source>
</evidence>
<reference evidence="17" key="2">
    <citation type="submission" date="2025-09" db="UniProtKB">
        <authorList>
            <consortium name="Ensembl"/>
        </authorList>
    </citation>
    <scope>IDENTIFICATION</scope>
</reference>
<evidence type="ECO:0000256" key="10">
    <source>
        <dbReference type="ARBA" id="ARBA00022882"/>
    </source>
</evidence>
<dbReference type="GO" id="GO:0005245">
    <property type="term" value="F:voltage-gated calcium channel activity"/>
    <property type="evidence" value="ECO:0007669"/>
    <property type="project" value="TreeGrafter"/>
</dbReference>
<keyword evidence="12" id="KW-0406">Ion transport</keyword>
<reference evidence="17" key="1">
    <citation type="submission" date="2025-08" db="UniProtKB">
        <authorList>
            <consortium name="Ensembl"/>
        </authorList>
    </citation>
    <scope>IDENTIFICATION</scope>
</reference>
<evidence type="ECO:0000256" key="1">
    <source>
        <dbReference type="ARBA" id="ARBA00004479"/>
    </source>
</evidence>
<evidence type="ECO:0000256" key="15">
    <source>
        <dbReference type="ARBA" id="ARBA00023180"/>
    </source>
</evidence>
<evidence type="ECO:0000256" key="7">
    <source>
        <dbReference type="ARBA" id="ARBA00022723"/>
    </source>
</evidence>
<keyword evidence="4" id="KW-0109">Calcium transport</keyword>
<evidence type="ECO:0000256" key="5">
    <source>
        <dbReference type="ARBA" id="ARBA00022673"/>
    </source>
</evidence>
<evidence type="ECO:0000256" key="9">
    <source>
        <dbReference type="ARBA" id="ARBA00022837"/>
    </source>
</evidence>
<keyword evidence="14" id="KW-1015">Disulfide bond</keyword>
<comment type="similarity">
    <text evidence="2">Belongs to the calcium channel subunit alpha-2/delta family.</text>
</comment>
<keyword evidence="8" id="KW-0732">Signal</keyword>
<dbReference type="Gene3D" id="3.30.450.20">
    <property type="entry name" value="PAS domain"/>
    <property type="match status" value="1"/>
</dbReference>
<keyword evidence="10" id="KW-0851">Voltage-gated channel</keyword>
<dbReference type="InterPro" id="IPR051173">
    <property type="entry name" value="Ca_channel_alpha-2/delta"/>
</dbReference>
<dbReference type="GO" id="GO:0005891">
    <property type="term" value="C:voltage-gated calcium channel complex"/>
    <property type="evidence" value="ECO:0007669"/>
    <property type="project" value="TreeGrafter"/>
</dbReference>
<dbReference type="SUPFAM" id="SSF53300">
    <property type="entry name" value="vWA-like"/>
    <property type="match status" value="1"/>
</dbReference>
<evidence type="ECO:0000256" key="11">
    <source>
        <dbReference type="ARBA" id="ARBA00022989"/>
    </source>
</evidence>
<evidence type="ECO:0000256" key="3">
    <source>
        <dbReference type="ARBA" id="ARBA00022448"/>
    </source>
</evidence>
<evidence type="ECO:0000313" key="18">
    <source>
        <dbReference type="Proteomes" id="UP000261500"/>
    </source>
</evidence>
<evidence type="ECO:0000256" key="13">
    <source>
        <dbReference type="ARBA" id="ARBA00023136"/>
    </source>
</evidence>
<evidence type="ECO:0000256" key="8">
    <source>
        <dbReference type="ARBA" id="ARBA00022729"/>
    </source>
</evidence>
<accession>A0A3B3TKE3</accession>
<keyword evidence="3" id="KW-0813">Transport</keyword>
<dbReference type="PANTHER" id="PTHR10166:SF59">
    <property type="entry name" value="VOLTAGE-DEPENDENT CALCIUM CHANNEL SUBUNIT ALPHA-2_DELTA-4"/>
    <property type="match status" value="1"/>
</dbReference>
<keyword evidence="15" id="KW-0325">Glycoprotein</keyword>
<name>A0A3B3TKE3_9TELE</name>
<keyword evidence="6" id="KW-0812">Transmembrane</keyword>
<dbReference type="GeneTree" id="ENSGT00940000155997"/>
<dbReference type="FunFam" id="3.30.450.20:FF:000012">
    <property type="entry name" value="Calcium channel, voltage-dependent, alpha2/delta subunit 3"/>
    <property type="match status" value="1"/>
</dbReference>
<evidence type="ECO:0000256" key="4">
    <source>
        <dbReference type="ARBA" id="ARBA00022568"/>
    </source>
</evidence>
<dbReference type="AlphaFoldDB" id="A0A3B3TKE3"/>
<keyword evidence="13" id="KW-0472">Membrane</keyword>
<evidence type="ECO:0000256" key="2">
    <source>
        <dbReference type="ARBA" id="ARBA00007060"/>
    </source>
</evidence>
<proteinExistence type="inferred from homology"/>
<keyword evidence="9" id="KW-0106">Calcium</keyword>
<dbReference type="Ensembl" id="ENSPLAT00000015330.1">
    <property type="protein sequence ID" value="ENSPLAP00000001107.1"/>
    <property type="gene ID" value="ENSPLAG00000002103.1"/>
</dbReference>
<keyword evidence="11" id="KW-1133">Transmembrane helix</keyword>
<keyword evidence="18" id="KW-1185">Reference proteome</keyword>
<sequence length="337" mass="38428">MKGLKMTIAKHTINTILDTLGENDFVNVIAYTDYVRYVEPCFRGTLVQADLDNREARMNGQGSMCNQAIMLITDGAMEDFESVFEEFNWPERRVRVFTYLIGREMTFAQATKWIACNNKGYYTHISTLADVQENVMEYLHVLSRPMVINHDHDIIWTEAYMDTLFYTKAQSLLLMTSVAMPVFSKKKETLSHGILLGVVGTDVPLMEVMKLAPRYILGPHGYAFLLNNNGYILAHPDLRPLYKDGKKLKPKPNYNSVDLSEVEWEDTEEMLRTPMVNGETGSMTLNIRASVDKGVRKFCTTKASYSILLRVDCSRLKCVILITPAHPQCLFLPELLL</sequence>
<evidence type="ECO:0000256" key="12">
    <source>
        <dbReference type="ARBA" id="ARBA00023065"/>
    </source>
</evidence>
<dbReference type="FunFam" id="3.40.50.410:FF:000007">
    <property type="entry name" value="Calcium voltage-gated channel auxiliary subunit alpha2delta 3"/>
    <property type="match status" value="1"/>
</dbReference>
<evidence type="ECO:0000313" key="17">
    <source>
        <dbReference type="Ensembl" id="ENSPLAP00000001107.1"/>
    </source>
</evidence>
<organism evidence="17 18">
    <name type="scientific">Poecilia latipinna</name>
    <name type="common">sailfin molly</name>
    <dbReference type="NCBI Taxonomy" id="48699"/>
    <lineage>
        <taxon>Eukaryota</taxon>
        <taxon>Metazoa</taxon>
        <taxon>Chordata</taxon>
        <taxon>Craniata</taxon>
        <taxon>Vertebrata</taxon>
        <taxon>Euteleostomi</taxon>
        <taxon>Actinopterygii</taxon>
        <taxon>Neopterygii</taxon>
        <taxon>Teleostei</taxon>
        <taxon>Neoteleostei</taxon>
        <taxon>Acanthomorphata</taxon>
        <taxon>Ovalentaria</taxon>
        <taxon>Atherinomorphae</taxon>
        <taxon>Cyprinodontiformes</taxon>
        <taxon>Poeciliidae</taxon>
        <taxon>Poeciliinae</taxon>
        <taxon>Poecilia</taxon>
    </lineage>
</organism>
<evidence type="ECO:0008006" key="19">
    <source>
        <dbReference type="Google" id="ProtNLM"/>
    </source>
</evidence>
<keyword evidence="5" id="KW-0107">Calcium channel</keyword>
<keyword evidence="16" id="KW-0407">Ion channel</keyword>
<evidence type="ECO:0000256" key="14">
    <source>
        <dbReference type="ARBA" id="ARBA00023157"/>
    </source>
</evidence>
<dbReference type="GO" id="GO:0046872">
    <property type="term" value="F:metal ion binding"/>
    <property type="evidence" value="ECO:0007669"/>
    <property type="project" value="UniProtKB-KW"/>
</dbReference>